<proteinExistence type="predicted"/>
<evidence type="ECO:0000313" key="1">
    <source>
        <dbReference type="EMBL" id="MDP9923531.1"/>
    </source>
</evidence>
<protein>
    <submittedName>
        <fullName evidence="1">Uncharacterized protein</fullName>
    </submittedName>
</protein>
<dbReference type="RefSeq" id="WP_307636981.1">
    <property type="nucleotide sequence ID" value="NZ_JAUSRR010000004.1"/>
</dbReference>
<evidence type="ECO:0000313" key="2">
    <source>
        <dbReference type="Proteomes" id="UP001244295"/>
    </source>
</evidence>
<organism evidence="1 2">
    <name type="scientific">Variovorax boronicumulans</name>
    <dbReference type="NCBI Taxonomy" id="436515"/>
    <lineage>
        <taxon>Bacteria</taxon>
        <taxon>Pseudomonadati</taxon>
        <taxon>Pseudomonadota</taxon>
        <taxon>Betaproteobacteria</taxon>
        <taxon>Burkholderiales</taxon>
        <taxon>Comamonadaceae</taxon>
        <taxon>Variovorax</taxon>
    </lineage>
</organism>
<dbReference type="Proteomes" id="UP001244295">
    <property type="component" value="Unassembled WGS sequence"/>
</dbReference>
<gene>
    <name evidence="1" type="ORF">J2W25_002554</name>
</gene>
<sequence>MIEVLEGLLSGRYDRTEVVAWWNTVCDVHALRGPGTLLVPLGNAEGYWEFVSLSALLLPARDDGRDGAYFIRNTDVSEWLAYLTCSGEPLEKGLVHRHRWPSSLDQEDCLLLSMNDPDGLLFSSMDIKPVRGLVNDLGLPTEFALVDWQGQRLWLERCCDDYPRIGLVFIHGSLVGAAQAVASLLATIGVSPGQLDWVNPELEDGPWALAQLDDSGNELAVIEYASFVEARLWQAQLERSGARQVSLLRRA</sequence>
<dbReference type="AlphaFoldDB" id="A0AAW8DV64"/>
<accession>A0AAW8DV64</accession>
<name>A0AAW8DV64_9BURK</name>
<comment type="caution">
    <text evidence="1">The sequence shown here is derived from an EMBL/GenBank/DDBJ whole genome shotgun (WGS) entry which is preliminary data.</text>
</comment>
<reference evidence="1" key="1">
    <citation type="submission" date="2023-07" db="EMBL/GenBank/DDBJ databases">
        <title>Sorghum-associated microbial communities from plants grown in Nebraska, USA.</title>
        <authorList>
            <person name="Schachtman D."/>
        </authorList>
    </citation>
    <scope>NUCLEOTIDE SEQUENCE</scope>
    <source>
        <strain evidence="1">DS2795</strain>
    </source>
</reference>
<dbReference type="EMBL" id="JAUSRR010000004">
    <property type="protein sequence ID" value="MDP9923531.1"/>
    <property type="molecule type" value="Genomic_DNA"/>
</dbReference>